<dbReference type="SUPFAM" id="SSF46955">
    <property type="entry name" value="Putative DNA-binding domain"/>
    <property type="match status" value="1"/>
</dbReference>
<dbReference type="AlphaFoldDB" id="A0A7V2AYL4"/>
<dbReference type="InterPro" id="IPR041657">
    <property type="entry name" value="HTH_17"/>
</dbReference>
<dbReference type="PROSITE" id="PS51332">
    <property type="entry name" value="B12_BINDING"/>
    <property type="match status" value="1"/>
</dbReference>
<dbReference type="Gene3D" id="1.10.1660.10">
    <property type="match status" value="1"/>
</dbReference>
<dbReference type="EMBL" id="DSGB01000001">
    <property type="protein sequence ID" value="HER95022.1"/>
    <property type="molecule type" value="Genomic_DNA"/>
</dbReference>
<dbReference type="Pfam" id="PF12728">
    <property type="entry name" value="HTH_17"/>
    <property type="match status" value="1"/>
</dbReference>
<dbReference type="InterPro" id="IPR010093">
    <property type="entry name" value="SinI_DNA-bd"/>
</dbReference>
<organism evidence="2">
    <name type="scientific">Rhodothermus marinus</name>
    <name type="common">Rhodothermus obamensis</name>
    <dbReference type="NCBI Taxonomy" id="29549"/>
    <lineage>
        <taxon>Bacteria</taxon>
        <taxon>Pseudomonadati</taxon>
        <taxon>Rhodothermota</taxon>
        <taxon>Rhodothermia</taxon>
        <taxon>Rhodothermales</taxon>
        <taxon>Rhodothermaceae</taxon>
        <taxon>Rhodothermus</taxon>
    </lineage>
</organism>
<proteinExistence type="predicted"/>
<accession>A0A7V2AYL4</accession>
<reference evidence="2" key="1">
    <citation type="journal article" date="2020" name="mSystems">
        <title>Genome- and Community-Level Interaction Insights into Carbon Utilization and Element Cycling Functions of Hydrothermarchaeota in Hydrothermal Sediment.</title>
        <authorList>
            <person name="Zhou Z."/>
            <person name="Liu Y."/>
            <person name="Xu W."/>
            <person name="Pan J."/>
            <person name="Luo Z.H."/>
            <person name="Li M."/>
        </authorList>
    </citation>
    <scope>NUCLEOTIDE SEQUENCE [LARGE SCALE GENOMIC DNA]</scope>
    <source>
        <strain evidence="2">SpSt-143</strain>
    </source>
</reference>
<name>A0A7V2AYL4_RHOMR</name>
<feature type="domain" description="B12-binding" evidence="1">
    <location>
        <begin position="172"/>
        <end position="299"/>
    </location>
</feature>
<evidence type="ECO:0000313" key="2">
    <source>
        <dbReference type="EMBL" id="HER95022.1"/>
    </source>
</evidence>
<dbReference type="NCBIfam" id="TIGR01764">
    <property type="entry name" value="excise"/>
    <property type="match status" value="1"/>
</dbReference>
<dbReference type="Pfam" id="PF02310">
    <property type="entry name" value="B12-binding"/>
    <property type="match status" value="1"/>
</dbReference>
<protein>
    <submittedName>
        <fullName evidence="2">Helix-turn-helix domain-containing protein</fullName>
    </submittedName>
</protein>
<dbReference type="InterPro" id="IPR036594">
    <property type="entry name" value="Meth_synthase_dom"/>
</dbReference>
<dbReference type="GO" id="GO:0031419">
    <property type="term" value="F:cobalamin binding"/>
    <property type="evidence" value="ECO:0007669"/>
    <property type="project" value="InterPro"/>
</dbReference>
<dbReference type="Gene3D" id="1.10.1240.10">
    <property type="entry name" value="Methionine synthase domain"/>
    <property type="match status" value="1"/>
</dbReference>
<dbReference type="InterPro" id="IPR036724">
    <property type="entry name" value="Cobalamin-bd_sf"/>
</dbReference>
<dbReference type="GO" id="GO:0046872">
    <property type="term" value="F:metal ion binding"/>
    <property type="evidence" value="ECO:0007669"/>
    <property type="project" value="InterPro"/>
</dbReference>
<dbReference type="CDD" id="cd02065">
    <property type="entry name" value="B12-binding_like"/>
    <property type="match status" value="1"/>
</dbReference>
<comment type="caution">
    <text evidence="2">The sequence shown here is derived from an EMBL/GenBank/DDBJ whole genome shotgun (WGS) entry which is preliminary data.</text>
</comment>
<dbReference type="SUPFAM" id="SSF52242">
    <property type="entry name" value="Cobalamin (vitamin B12)-binding domain"/>
    <property type="match status" value="1"/>
</dbReference>
<gene>
    <name evidence="2" type="ORF">ENO59_00655</name>
</gene>
<dbReference type="GO" id="GO:0003677">
    <property type="term" value="F:DNA binding"/>
    <property type="evidence" value="ECO:0007669"/>
    <property type="project" value="InterPro"/>
</dbReference>
<sequence length="299" mass="34049">MLDKDELILSSTEAAALLEIHVSSIKRWSDEGRLEAVRTPGGHRRFSLQTLLMFAKQEQLRIPLLGFAPYEAKVWRGLQQLRQGMVPKELLALMYQWLKEGKSGRLIRLILFFYRYGVSIASLGDYLLGPLMDQVGAAWEVGEVGIGEEHRMTQVLVDALYALRHVEQEPEGPVALVACPEGEQHELGAFLVRLILEEHRWRVLYLGADVPAEEVGWQQQQWRASLVALSFVPPLGRADVLRTIRVLDQLYNPDCPYTLILGGKGTAAVRCIHGSFKEIVIFQKLEDFELWLYQHHAQR</sequence>
<dbReference type="InterPro" id="IPR006158">
    <property type="entry name" value="Cobalamin-bd"/>
</dbReference>
<dbReference type="InterPro" id="IPR009061">
    <property type="entry name" value="DNA-bd_dom_put_sf"/>
</dbReference>
<dbReference type="Gene3D" id="3.40.50.280">
    <property type="entry name" value="Cobalamin-binding domain"/>
    <property type="match status" value="1"/>
</dbReference>
<evidence type="ECO:0000259" key="1">
    <source>
        <dbReference type="PROSITE" id="PS51332"/>
    </source>
</evidence>